<evidence type="ECO:0000313" key="3">
    <source>
        <dbReference type="Proteomes" id="UP000664203"/>
    </source>
</evidence>
<sequence>MFRWYKSANVCYAYLIDVDISKLDWKLQFRNSRWFERGWTLQELLAPSNVDFYDCEWRKVGSKDTLYSDISLATGIEFEHLVNHRIASTAQKMFWASERGTTRPEDLSYCLLGLFDINMTPIYGEGSNAFVRLQQKIAKKIDDESLFAWNDPDPDPPYNFTGMFAKSPKAFAKSGKIEPVTSVSLRLYRPPWSVTNRGLAISLYVNTALNRETGRSSRASRLELAILKCAREPDNIPFCIRLVRLSRDELARPGLGETPLEGSLPLQYLATITGNSSLAPGALSSELSLEPRQVYIRPNLAFDCIDPFMLLPRYRIQTFIFPLASRESGFRVSDFYCSDSSLALFDRETWDLTLGEGYAGFVFSQINSEYMDRFLLIIRLGWPEASLDIVMESHEGRPSRSQKILRIYGDPSAWPDTKARQFEGLLRSKRKFSVTLRQGDGPGEKHCFVDIEVS</sequence>
<dbReference type="AlphaFoldDB" id="A0A8H3F5R4"/>
<feature type="domain" description="DUF8212" evidence="1">
    <location>
        <begin position="128"/>
        <end position="156"/>
    </location>
</feature>
<evidence type="ECO:0000313" key="2">
    <source>
        <dbReference type="EMBL" id="CAF9919856.1"/>
    </source>
</evidence>
<dbReference type="InterPro" id="IPR058525">
    <property type="entry name" value="DUF8212"/>
</dbReference>
<dbReference type="PANTHER" id="PTHR10622:SF10">
    <property type="entry name" value="HET DOMAIN-CONTAINING PROTEIN"/>
    <property type="match status" value="1"/>
</dbReference>
<organism evidence="2 3">
    <name type="scientific">Alectoria fallacina</name>
    <dbReference type="NCBI Taxonomy" id="1903189"/>
    <lineage>
        <taxon>Eukaryota</taxon>
        <taxon>Fungi</taxon>
        <taxon>Dikarya</taxon>
        <taxon>Ascomycota</taxon>
        <taxon>Pezizomycotina</taxon>
        <taxon>Lecanoromycetes</taxon>
        <taxon>OSLEUM clade</taxon>
        <taxon>Lecanoromycetidae</taxon>
        <taxon>Lecanorales</taxon>
        <taxon>Lecanorineae</taxon>
        <taxon>Parmeliaceae</taxon>
        <taxon>Alectoria</taxon>
    </lineage>
</organism>
<dbReference type="EMBL" id="CAJPDR010000129">
    <property type="protein sequence ID" value="CAF9919856.1"/>
    <property type="molecule type" value="Genomic_DNA"/>
</dbReference>
<comment type="caution">
    <text evidence="2">The sequence shown here is derived from an EMBL/GenBank/DDBJ whole genome shotgun (WGS) entry which is preliminary data.</text>
</comment>
<evidence type="ECO:0000259" key="1">
    <source>
        <dbReference type="Pfam" id="PF26640"/>
    </source>
</evidence>
<accession>A0A8H3F5R4</accession>
<gene>
    <name evidence="2" type="ORF">ALECFALPRED_001322</name>
</gene>
<name>A0A8H3F5R4_9LECA</name>
<reference evidence="2" key="1">
    <citation type="submission" date="2021-03" db="EMBL/GenBank/DDBJ databases">
        <authorList>
            <person name="Tagirdzhanova G."/>
        </authorList>
    </citation>
    <scope>NUCLEOTIDE SEQUENCE</scope>
</reference>
<dbReference type="Pfam" id="PF26640">
    <property type="entry name" value="DUF8212"/>
    <property type="match status" value="1"/>
</dbReference>
<dbReference type="PANTHER" id="PTHR10622">
    <property type="entry name" value="HET DOMAIN-CONTAINING PROTEIN"/>
    <property type="match status" value="1"/>
</dbReference>
<proteinExistence type="predicted"/>
<keyword evidence="3" id="KW-1185">Reference proteome</keyword>
<protein>
    <recommendedName>
        <fullName evidence="1">DUF8212 domain-containing protein</fullName>
    </recommendedName>
</protein>
<dbReference type="Proteomes" id="UP000664203">
    <property type="component" value="Unassembled WGS sequence"/>
</dbReference>
<dbReference type="OrthoDB" id="5303367at2759"/>